<name>A0ABV5EUN8_9MICO</name>
<organism evidence="2 3">
    <name type="scientific">Microbacterium plantarum</name>
    <dbReference type="NCBI Taxonomy" id="1816425"/>
    <lineage>
        <taxon>Bacteria</taxon>
        <taxon>Bacillati</taxon>
        <taxon>Actinomycetota</taxon>
        <taxon>Actinomycetes</taxon>
        <taxon>Micrococcales</taxon>
        <taxon>Microbacteriaceae</taxon>
        <taxon>Microbacterium</taxon>
    </lineage>
</organism>
<evidence type="ECO:0000313" key="2">
    <source>
        <dbReference type="EMBL" id="MFB8893687.1"/>
    </source>
</evidence>
<evidence type="ECO:0000313" key="3">
    <source>
        <dbReference type="Proteomes" id="UP001589643"/>
    </source>
</evidence>
<dbReference type="InterPro" id="IPR036366">
    <property type="entry name" value="PGBDSf"/>
</dbReference>
<gene>
    <name evidence="2" type="ORF">AB7P39_12635</name>
</gene>
<dbReference type="InterPro" id="IPR036365">
    <property type="entry name" value="PGBD-like_sf"/>
</dbReference>
<dbReference type="SUPFAM" id="SSF51445">
    <property type="entry name" value="(Trans)glycosidases"/>
    <property type="match status" value="1"/>
</dbReference>
<dbReference type="Gene3D" id="1.10.101.10">
    <property type="entry name" value="PGBD-like superfamily/PGBD"/>
    <property type="match status" value="1"/>
</dbReference>
<reference evidence="2 3" key="1">
    <citation type="submission" date="2024-08" db="EMBL/GenBank/DDBJ databases">
        <title>Heavy metals resistant antinobacteria isolated from wastewater.</title>
        <authorList>
            <person name="Roman Ponce B."/>
            <person name="Blanco Mercado M.A."/>
            <person name="Avila Aldana I.N."/>
            <person name="Morales Arrieta S."/>
        </authorList>
    </citation>
    <scope>NUCLEOTIDE SEQUENCE [LARGE SCALE GENOMIC DNA]</scope>
    <source>
        <strain evidence="3">sma-1</strain>
    </source>
</reference>
<accession>A0ABV5EUN8</accession>
<proteinExistence type="predicted"/>
<dbReference type="CDD" id="cd06418">
    <property type="entry name" value="GH25_BacA-like"/>
    <property type="match status" value="1"/>
</dbReference>
<dbReference type="SUPFAM" id="SSF47090">
    <property type="entry name" value="PGBD-like"/>
    <property type="match status" value="1"/>
</dbReference>
<comment type="caution">
    <text evidence="2">The sequence shown here is derived from an EMBL/GenBank/DDBJ whole genome shotgun (WGS) entry which is preliminary data.</text>
</comment>
<evidence type="ECO:0000259" key="1">
    <source>
        <dbReference type="Pfam" id="PF08924"/>
    </source>
</evidence>
<dbReference type="EMBL" id="JBHLHV010000002">
    <property type="protein sequence ID" value="MFB8893687.1"/>
    <property type="molecule type" value="Genomic_DNA"/>
</dbReference>
<dbReference type="GO" id="GO:0016787">
    <property type="term" value="F:hydrolase activity"/>
    <property type="evidence" value="ECO:0007669"/>
    <property type="project" value="UniProtKB-KW"/>
</dbReference>
<dbReference type="InterPro" id="IPR017853">
    <property type="entry name" value="GH"/>
</dbReference>
<dbReference type="Pfam" id="PF08924">
    <property type="entry name" value="Rv2525c_GlyHyd-like"/>
    <property type="match status" value="1"/>
</dbReference>
<keyword evidence="2" id="KW-0378">Hydrolase</keyword>
<sequence>MVDAKILSTQQWLNSTYGTNTYWARVPENGLTGWPTVFGLTRALQIELGVPFPSDNFGAMTQQYFMSQFGVLSASTTANRPNVIRILQGALWCKGYLGGWTDGVFDRAVAASIGIINGDLGLDPTITSVDLKLLKSLLTMDAYVRVNGGTNEKREVQQWLNGKYSRRRDFPLLPCDGLFSRNAQLGLMYAIQYELDMEDGVANGNFGPGTRRGLRSEATVAPGSKDARHNWVRLYQAALRFNDCNCAFSGTYEESTRTETVAFQSYAELPATGRGDYQTWASLLVSTGDDSRPGIASDMSTQLTSAHCSLLHSKGYRTVGRYLSVLTKRYAPGELGRIFAAGLKTFPIMQEANTSAGDFSYEKGLDHGFQALRRLRQLGFKDGVTAFFAVDFDAIDDEISARVLPYFRGVGSYLNSTSVRYNTGVYGTRNVCSRVISAGLASEGFIASMSWGWSGNLGFKLPPNWSYDQILNYEIRDSATSLEIDKNIQSSRARPAGPSDVSPTPLVLKLPLTEKQFDEDYYWYLVELDVRAEHLEGRANVFARDYVLRYLQRLEPNYREAVWDLYAPAAEEDPLLSLNALTIAEKQDRRVAFEASAPPPLNFLVPRLSHLAASSRGYARFGLIEPGAERTASTGDLAAWAGDLVNAWNEWYLFYRHQSPSLRDWLRSHIGENYADARFSGEDFECDVDAFLAYSLDSENRRSFSDCVRQIEYESMQDPKWRYREFAARRFGGSHEAAAEAGKAIFTGWPWVSVALSRFLEDGVPAPSDAQSSALGLGFADALFAKF</sequence>
<protein>
    <submittedName>
        <fullName evidence="2">Glycoside hydrolase domain-containing protein</fullName>
    </submittedName>
</protein>
<dbReference type="Gene3D" id="3.20.20.80">
    <property type="entry name" value="Glycosidases"/>
    <property type="match status" value="1"/>
</dbReference>
<dbReference type="InterPro" id="IPR015020">
    <property type="entry name" value="Rv2525c-like_Glyco_Hydro-like"/>
</dbReference>
<dbReference type="Proteomes" id="UP001589643">
    <property type="component" value="Unassembled WGS sequence"/>
</dbReference>
<feature type="domain" description="Rv2525c-like glycoside hydrolase-like" evidence="1">
    <location>
        <begin position="311"/>
        <end position="474"/>
    </location>
</feature>
<keyword evidence="3" id="KW-1185">Reference proteome</keyword>